<dbReference type="EMBL" id="BEGY01000016">
    <property type="protein sequence ID" value="GAX76279.1"/>
    <property type="molecule type" value="Genomic_DNA"/>
</dbReference>
<dbReference type="GO" id="GO:0005737">
    <property type="term" value="C:cytoplasm"/>
    <property type="evidence" value="ECO:0007669"/>
    <property type="project" value="UniProtKB-ARBA"/>
</dbReference>
<gene>
    <name evidence="5" type="ORF">CEUSTIGMA_g3724.t1</name>
</gene>
<protein>
    <recommendedName>
        <fullName evidence="4">START domain-containing protein</fullName>
    </recommendedName>
</protein>
<dbReference type="OrthoDB" id="495907at2759"/>
<evidence type="ECO:0000256" key="2">
    <source>
        <dbReference type="SAM" id="MobiDB-lite"/>
    </source>
</evidence>
<reference evidence="5 6" key="1">
    <citation type="submission" date="2017-08" db="EMBL/GenBank/DDBJ databases">
        <title>Acidophilic green algal genome provides insights into adaptation to an acidic environment.</title>
        <authorList>
            <person name="Hirooka S."/>
            <person name="Hirose Y."/>
            <person name="Kanesaki Y."/>
            <person name="Higuchi S."/>
            <person name="Fujiwara T."/>
            <person name="Onuma R."/>
            <person name="Era A."/>
            <person name="Ohbayashi R."/>
            <person name="Uzuka A."/>
            <person name="Nozaki H."/>
            <person name="Yoshikawa H."/>
            <person name="Miyagishima S.Y."/>
        </authorList>
    </citation>
    <scope>NUCLEOTIDE SEQUENCE [LARGE SCALE GENOMIC DNA]</scope>
    <source>
        <strain evidence="5 6">NIES-2499</strain>
    </source>
</reference>
<feature type="coiled-coil region" evidence="1">
    <location>
        <begin position="300"/>
        <end position="327"/>
    </location>
</feature>
<evidence type="ECO:0000256" key="3">
    <source>
        <dbReference type="SAM" id="Phobius"/>
    </source>
</evidence>
<feature type="transmembrane region" description="Helical" evidence="3">
    <location>
        <begin position="126"/>
        <end position="150"/>
    </location>
</feature>
<accession>A0A250X004</accession>
<feature type="region of interest" description="Disordered" evidence="2">
    <location>
        <begin position="1"/>
        <end position="20"/>
    </location>
</feature>
<dbReference type="InterPro" id="IPR023393">
    <property type="entry name" value="START-like_dom_sf"/>
</dbReference>
<keyword evidence="3" id="KW-0812">Transmembrane</keyword>
<dbReference type="Proteomes" id="UP000232323">
    <property type="component" value="Unassembled WGS sequence"/>
</dbReference>
<dbReference type="Gene3D" id="3.30.530.20">
    <property type="match status" value="1"/>
</dbReference>
<dbReference type="PANTHER" id="PTHR19308:SF39">
    <property type="entry name" value="PHOSPHATIDYLCHOLINE TRANSFER PROTEIN"/>
    <property type="match status" value="1"/>
</dbReference>
<feature type="domain" description="START" evidence="4">
    <location>
        <begin position="491"/>
        <end position="699"/>
    </location>
</feature>
<dbReference type="AlphaFoldDB" id="A0A250X004"/>
<keyword evidence="3" id="KW-0472">Membrane</keyword>
<evidence type="ECO:0000313" key="5">
    <source>
        <dbReference type="EMBL" id="GAX76279.1"/>
    </source>
</evidence>
<keyword evidence="1" id="KW-0175">Coiled coil</keyword>
<comment type="caution">
    <text evidence="5">The sequence shown here is derived from an EMBL/GenBank/DDBJ whole genome shotgun (WGS) entry which is preliminary data.</text>
</comment>
<keyword evidence="6" id="KW-1185">Reference proteome</keyword>
<proteinExistence type="predicted"/>
<dbReference type="PROSITE" id="PS50848">
    <property type="entry name" value="START"/>
    <property type="match status" value="1"/>
</dbReference>
<dbReference type="GO" id="GO:0008289">
    <property type="term" value="F:lipid binding"/>
    <property type="evidence" value="ECO:0007669"/>
    <property type="project" value="InterPro"/>
</dbReference>
<name>A0A250X004_9CHLO</name>
<dbReference type="SUPFAM" id="SSF55961">
    <property type="entry name" value="Bet v1-like"/>
    <property type="match status" value="1"/>
</dbReference>
<dbReference type="PANTHER" id="PTHR19308">
    <property type="entry name" value="PHOSPHATIDYLCHOLINE TRANSFER PROTEIN"/>
    <property type="match status" value="1"/>
</dbReference>
<feature type="transmembrane region" description="Helical" evidence="3">
    <location>
        <begin position="270"/>
        <end position="290"/>
    </location>
</feature>
<feature type="compositionally biased region" description="Basic and acidic residues" evidence="2">
    <location>
        <begin position="1"/>
        <end position="10"/>
    </location>
</feature>
<dbReference type="InterPro" id="IPR002913">
    <property type="entry name" value="START_lipid-bd_dom"/>
</dbReference>
<organism evidence="5 6">
    <name type="scientific">Chlamydomonas eustigma</name>
    <dbReference type="NCBI Taxonomy" id="1157962"/>
    <lineage>
        <taxon>Eukaryota</taxon>
        <taxon>Viridiplantae</taxon>
        <taxon>Chlorophyta</taxon>
        <taxon>core chlorophytes</taxon>
        <taxon>Chlorophyceae</taxon>
        <taxon>CS clade</taxon>
        <taxon>Chlamydomonadales</taxon>
        <taxon>Chlamydomonadaceae</taxon>
        <taxon>Chlamydomonas</taxon>
    </lineage>
</organism>
<sequence>MTSVRPDGESNKNSPAFLLRESQSFKGAGKTLESPDSPDSSATFTLSPFSHLARLKTSYSDSSLSEADESLADVPFKILKQRKSRCSSGMCLLAQPLTNSKLARHAESTAGTWLESFIAHLQHLTLSLYALATSAALCFLTAWLLLLLTFKQCKSSTLRKAQTAAAIPELTAPSATVLQGPARPSWFSKITLSADLLTQHLSRLAAHRMQVALTDILESSLGSLALLNAYQDASRLDHDQSYLMQMPSVQLAASQPTQAPASCWVLLKDFLLYTAACFFWMFSLLVKLLLSPGKLAVLEAAREKRRRERLRGRAVRLLENLERQQHQLRRVLKYQKGGNLLNGQQQKQVAAMQPVNALNARSALDHAMSPELLEGPSGYQAASAASLNSWPLRWLDDIIEEEGEEEEEGIKEGLGPETDCLPWYITHEDLEFFLNQVVYEHDNMSGGTEDDQVSAVRKVGAVPLGLDCSLASPESRVHDLAGDHATSPGPWEVVMMKDRPGKLRYTAFRRTVPKGPTEYKTVTIAADCHPEEFMDFLLDDGLRQQWEGMLVKVELLEQGDPQAREQVVRWVRRLPLHCLADRDYIIARRSFCLKPNAAVADGYMPPGSLELFGITKALQPASGFQVDVTRGAIRVPLMYSMWRCRVVPNPWAVGEVATETLLLHCEDIKVPERLARISIKMGMDGYVRKMGRAIRAFIRERRSRNIAPHQHDPMRYCGSLLLHSGAPASLLAVHSRRHLLSRHDHEEDQHRRSSGCVDERIHVCEASYCGIDVPPPSPEPPVSASSASQWQCLWTWKREGQHPAPPGPSSLVSCNQLHCTPNGPDNFDEQNDVEDGVLRAGSHPAEVFTSTGSQADGLQRDGLNVYDHLMHHHIASDWTAHCSHFSSSALSRAQHRAHHQVW</sequence>
<evidence type="ECO:0000259" key="4">
    <source>
        <dbReference type="PROSITE" id="PS50848"/>
    </source>
</evidence>
<evidence type="ECO:0000313" key="6">
    <source>
        <dbReference type="Proteomes" id="UP000232323"/>
    </source>
</evidence>
<evidence type="ECO:0000256" key="1">
    <source>
        <dbReference type="SAM" id="Coils"/>
    </source>
</evidence>
<keyword evidence="3" id="KW-1133">Transmembrane helix</keyword>
<dbReference type="InterPro" id="IPR051213">
    <property type="entry name" value="START_lipid_transfer"/>
</dbReference>